<evidence type="ECO:0000256" key="1">
    <source>
        <dbReference type="ARBA" id="ARBA00004651"/>
    </source>
</evidence>
<keyword evidence="6 7" id="KW-0472">Membrane</keyword>
<dbReference type="AlphaFoldDB" id="A0A402BI89"/>
<protein>
    <submittedName>
        <fullName evidence="8">MFS transporter</fullName>
    </submittedName>
</protein>
<evidence type="ECO:0000256" key="3">
    <source>
        <dbReference type="ARBA" id="ARBA00022475"/>
    </source>
</evidence>
<feature type="transmembrane region" description="Helical" evidence="7">
    <location>
        <begin position="91"/>
        <end position="112"/>
    </location>
</feature>
<evidence type="ECO:0000256" key="2">
    <source>
        <dbReference type="ARBA" id="ARBA00022448"/>
    </source>
</evidence>
<keyword evidence="2" id="KW-0813">Transport</keyword>
<dbReference type="CDD" id="cd06173">
    <property type="entry name" value="MFS_MefA_like"/>
    <property type="match status" value="1"/>
</dbReference>
<proteinExistence type="predicted"/>
<dbReference type="InterPro" id="IPR036259">
    <property type="entry name" value="MFS_trans_sf"/>
</dbReference>
<feature type="transmembrane region" description="Helical" evidence="7">
    <location>
        <begin position="383"/>
        <end position="406"/>
    </location>
</feature>
<dbReference type="RefSeq" id="WP_161982556.1">
    <property type="nucleotide sequence ID" value="NZ_BIFT01000002.1"/>
</dbReference>
<evidence type="ECO:0000256" key="6">
    <source>
        <dbReference type="ARBA" id="ARBA00023136"/>
    </source>
</evidence>
<evidence type="ECO:0000313" key="9">
    <source>
        <dbReference type="Proteomes" id="UP000287171"/>
    </source>
</evidence>
<keyword evidence="4 7" id="KW-0812">Transmembrane</keyword>
<dbReference type="EMBL" id="BIFT01000002">
    <property type="protein sequence ID" value="GCE30952.1"/>
    <property type="molecule type" value="Genomic_DNA"/>
</dbReference>
<comment type="caution">
    <text evidence="8">The sequence shown here is derived from an EMBL/GenBank/DDBJ whole genome shotgun (WGS) entry which is preliminary data.</text>
</comment>
<dbReference type="GO" id="GO:0005886">
    <property type="term" value="C:plasma membrane"/>
    <property type="evidence" value="ECO:0007669"/>
    <property type="project" value="UniProtKB-SubCell"/>
</dbReference>
<dbReference type="PANTHER" id="PTHR23513:SF6">
    <property type="entry name" value="MAJOR FACILITATOR SUPERFAMILY ASSOCIATED DOMAIN-CONTAINING PROTEIN"/>
    <property type="match status" value="1"/>
</dbReference>
<keyword evidence="3" id="KW-1003">Cell membrane</keyword>
<evidence type="ECO:0000256" key="7">
    <source>
        <dbReference type="SAM" id="Phobius"/>
    </source>
</evidence>
<gene>
    <name evidence="8" type="ORF">KDA_64360</name>
</gene>
<keyword evidence="5 7" id="KW-1133">Transmembrane helix</keyword>
<keyword evidence="9" id="KW-1185">Reference proteome</keyword>
<name>A0A402BI89_9CHLR</name>
<feature type="transmembrane region" description="Helical" evidence="7">
    <location>
        <begin position="189"/>
        <end position="206"/>
    </location>
</feature>
<organism evidence="8 9">
    <name type="scientific">Dictyobacter alpinus</name>
    <dbReference type="NCBI Taxonomy" id="2014873"/>
    <lineage>
        <taxon>Bacteria</taxon>
        <taxon>Bacillati</taxon>
        <taxon>Chloroflexota</taxon>
        <taxon>Ktedonobacteria</taxon>
        <taxon>Ktedonobacterales</taxon>
        <taxon>Dictyobacteraceae</taxon>
        <taxon>Dictyobacter</taxon>
    </lineage>
</organism>
<accession>A0A402BI89</accession>
<dbReference type="PANTHER" id="PTHR23513">
    <property type="entry name" value="INTEGRAL MEMBRANE EFFLUX PROTEIN-RELATED"/>
    <property type="match status" value="1"/>
</dbReference>
<comment type="subcellular location">
    <subcellularLocation>
        <location evidence="1">Cell membrane</location>
        <topology evidence="1">Multi-pass membrane protein</topology>
    </subcellularLocation>
</comment>
<sequence length="421" mass="45908">MSTPNKHTATRPPAQKPGSLWRNRDYLLLWSGQTISDVGGGISQLAFPLLVLYMTHSALAAALAGTIRTLPNMLFFLVAGALVDRYNRKRVMILCDIGRACSLLSIPIALAFHSLTIWQLYITAFTEGTLLVFFGVAQASSLSQVASEEQLPAAMAQQEVVEGTSILLGPAIAGPLFSLGPIFPFMADVISYIISIATLSAIRTPFQVQRSQVRRHLIIEIQEGLRWTWRQPVLRIVNVMNTLAALVVPSGALIVIVLAKQQHASDSTISSIFVIGGLGAITGSLLAPLAQKFLTVGQILILIRWLFALLWPCYILAPHPIVLGLIEACISFVDPFEDVAYFSYRLAIIPDELRGRVISACRMFTAISNPVGQFLVGLLLERYGVQTTVITGWLILMLVATIFSLAPQIRAARHPVSPAKM</sequence>
<dbReference type="Pfam" id="PF05977">
    <property type="entry name" value="MFS_3"/>
    <property type="match status" value="1"/>
</dbReference>
<feature type="transmembrane region" description="Helical" evidence="7">
    <location>
        <begin position="58"/>
        <end position="79"/>
    </location>
</feature>
<evidence type="ECO:0000256" key="5">
    <source>
        <dbReference type="ARBA" id="ARBA00022989"/>
    </source>
</evidence>
<feature type="transmembrane region" description="Helical" evidence="7">
    <location>
        <begin position="269"/>
        <end position="287"/>
    </location>
</feature>
<dbReference type="SUPFAM" id="SSF103473">
    <property type="entry name" value="MFS general substrate transporter"/>
    <property type="match status" value="1"/>
</dbReference>
<dbReference type="Gene3D" id="1.20.1250.20">
    <property type="entry name" value="MFS general substrate transporter like domains"/>
    <property type="match status" value="1"/>
</dbReference>
<feature type="transmembrane region" description="Helical" evidence="7">
    <location>
        <begin position="236"/>
        <end position="257"/>
    </location>
</feature>
<dbReference type="Proteomes" id="UP000287171">
    <property type="component" value="Unassembled WGS sequence"/>
</dbReference>
<dbReference type="InterPro" id="IPR010290">
    <property type="entry name" value="TM_effector"/>
</dbReference>
<evidence type="ECO:0000256" key="4">
    <source>
        <dbReference type="ARBA" id="ARBA00022692"/>
    </source>
</evidence>
<feature type="transmembrane region" description="Helical" evidence="7">
    <location>
        <begin position="299"/>
        <end position="317"/>
    </location>
</feature>
<evidence type="ECO:0000313" key="8">
    <source>
        <dbReference type="EMBL" id="GCE30952.1"/>
    </source>
</evidence>
<reference evidence="9" key="1">
    <citation type="submission" date="2018-12" db="EMBL/GenBank/DDBJ databases">
        <title>Tengunoibacter tsumagoiensis gen. nov., sp. nov., Dictyobacter kobayashii sp. nov., D. alpinus sp. nov., and D. joshuensis sp. nov. and description of Dictyobacteraceae fam. nov. within the order Ktedonobacterales isolated from Tengu-no-mugimeshi.</title>
        <authorList>
            <person name="Wang C.M."/>
            <person name="Zheng Y."/>
            <person name="Sakai Y."/>
            <person name="Toyoda A."/>
            <person name="Minakuchi Y."/>
            <person name="Abe K."/>
            <person name="Yokota A."/>
            <person name="Yabe S."/>
        </authorList>
    </citation>
    <scope>NUCLEOTIDE SEQUENCE [LARGE SCALE GENOMIC DNA]</scope>
    <source>
        <strain evidence="9">Uno16</strain>
    </source>
</reference>